<feature type="non-terminal residue" evidence="1">
    <location>
        <position position="70"/>
    </location>
</feature>
<dbReference type="AlphaFoldDB" id="A0A0F9QUZ7"/>
<dbReference type="EMBL" id="LAZR01003567">
    <property type="protein sequence ID" value="KKN16981.1"/>
    <property type="molecule type" value="Genomic_DNA"/>
</dbReference>
<proteinExistence type="predicted"/>
<protein>
    <submittedName>
        <fullName evidence="1">Uncharacterized protein</fullName>
    </submittedName>
</protein>
<sequence>MSVADYINKYYGPYMCRTDRHKWVLLQEATESVDKIVMCAWCFASRRTPLLTLIHLAKNHNNYWPEVDIM</sequence>
<organism evidence="1">
    <name type="scientific">marine sediment metagenome</name>
    <dbReference type="NCBI Taxonomy" id="412755"/>
    <lineage>
        <taxon>unclassified sequences</taxon>
        <taxon>metagenomes</taxon>
        <taxon>ecological metagenomes</taxon>
    </lineage>
</organism>
<comment type="caution">
    <text evidence="1">The sequence shown here is derived from an EMBL/GenBank/DDBJ whole genome shotgun (WGS) entry which is preliminary data.</text>
</comment>
<accession>A0A0F9QUZ7</accession>
<reference evidence="1" key="1">
    <citation type="journal article" date="2015" name="Nature">
        <title>Complex archaea that bridge the gap between prokaryotes and eukaryotes.</title>
        <authorList>
            <person name="Spang A."/>
            <person name="Saw J.H."/>
            <person name="Jorgensen S.L."/>
            <person name="Zaremba-Niedzwiedzka K."/>
            <person name="Martijn J."/>
            <person name="Lind A.E."/>
            <person name="van Eijk R."/>
            <person name="Schleper C."/>
            <person name="Guy L."/>
            <person name="Ettema T.J."/>
        </authorList>
    </citation>
    <scope>NUCLEOTIDE SEQUENCE</scope>
</reference>
<name>A0A0F9QUZ7_9ZZZZ</name>
<gene>
    <name evidence="1" type="ORF">LCGC14_0970610</name>
</gene>
<evidence type="ECO:0000313" key="1">
    <source>
        <dbReference type="EMBL" id="KKN16981.1"/>
    </source>
</evidence>